<evidence type="ECO:0000313" key="1">
    <source>
        <dbReference type="EMBL" id="SLK12691.1"/>
    </source>
</evidence>
<reference evidence="2" key="1">
    <citation type="submission" date="2017-02" db="EMBL/GenBank/DDBJ databases">
        <authorList>
            <person name="Varghese N."/>
            <person name="Submissions S."/>
        </authorList>
    </citation>
    <scope>NUCLEOTIDE SEQUENCE [LARGE SCALE GENOMIC DNA]</scope>
    <source>
        <strain evidence="2">SM117</strain>
    </source>
</reference>
<protein>
    <submittedName>
        <fullName evidence="1">Uncharacterized protein</fullName>
    </submittedName>
</protein>
<proteinExistence type="predicted"/>
<accession>A0A1U6IXG3</accession>
<gene>
    <name evidence="1" type="ORF">SAMN06295987_12112</name>
</gene>
<evidence type="ECO:0000313" key="2">
    <source>
        <dbReference type="Proteomes" id="UP000190989"/>
    </source>
</evidence>
<name>A0A1U6IXG3_9SPHN</name>
<dbReference type="AlphaFoldDB" id="A0A1U6IXG3"/>
<organism evidence="1 2">
    <name type="scientific">Novosphingobium mathurense</name>
    <dbReference type="NCBI Taxonomy" id="428990"/>
    <lineage>
        <taxon>Bacteria</taxon>
        <taxon>Pseudomonadati</taxon>
        <taxon>Pseudomonadota</taxon>
        <taxon>Alphaproteobacteria</taxon>
        <taxon>Sphingomonadales</taxon>
        <taxon>Sphingomonadaceae</taxon>
        <taxon>Novosphingobium</taxon>
    </lineage>
</organism>
<keyword evidence="2" id="KW-1185">Reference proteome</keyword>
<dbReference type="Proteomes" id="UP000190989">
    <property type="component" value="Unassembled WGS sequence"/>
</dbReference>
<dbReference type="EMBL" id="FVZE01000021">
    <property type="protein sequence ID" value="SLK12691.1"/>
    <property type="molecule type" value="Genomic_DNA"/>
</dbReference>
<sequence length="144" mass="16617">MYERIREIIDGVVEVNGPDPSAIRDRVWELFFEVQDENGRIELLSMYDAAMRLALGRLTAETPEFEGLRQVVEIDKCAFVILEAMIEDAIVDADEFDRIVDREIKANRMHGREFAMHAKSAAKVLRDQRETWNRRKGPAGDTLH</sequence>